<dbReference type="Proteomes" id="UP000322899">
    <property type="component" value="Unassembled WGS sequence"/>
</dbReference>
<evidence type="ECO:0000313" key="2">
    <source>
        <dbReference type="EMBL" id="KAA0174892.1"/>
    </source>
</evidence>
<proteinExistence type="predicted"/>
<comment type="caution">
    <text evidence="2">The sequence shown here is derived from an EMBL/GenBank/DDBJ whole genome shotgun (WGS) entry which is preliminary data.</text>
</comment>
<accession>A0A5A8EBD0</accession>
<sequence>MSGEAPSDGYEDPFEEARDFFEFGLHESSRFSGTVVFWVSVPATGGKPARMQYLTVAVRKPGTVPRVQASLTKQKGECIAEMSDSVFFKVYSGKLPTSEVVALCLGGTIKVHWLRYDVLKGLADAMDFSVQRWARFYLTKGMPRRCRQLATEAVGELRAAGSEEEAESLTRDLDRIAAEFGTASFFLDDEARDAAQREKEDAEEDAEDAAAAAAAAQSGDDYDPRTDRAEPRLVRWRPRGASLDSPGAGAAAGTSEAEGAPVADPAGSHAAPILPDPSSVAGAPPTPLPRAAIHSLATLGAATGNAQCRPASIGPGGVS</sequence>
<evidence type="ECO:0000256" key="1">
    <source>
        <dbReference type="SAM" id="MobiDB-lite"/>
    </source>
</evidence>
<feature type="region of interest" description="Disordered" evidence="1">
    <location>
        <begin position="193"/>
        <end position="290"/>
    </location>
</feature>
<dbReference type="EMBL" id="VLTO01000018">
    <property type="protein sequence ID" value="KAA0174892.1"/>
    <property type="molecule type" value="Genomic_DNA"/>
</dbReference>
<feature type="compositionally biased region" description="Basic and acidic residues" evidence="1">
    <location>
        <begin position="222"/>
        <end position="233"/>
    </location>
</feature>
<reference evidence="2 3" key="1">
    <citation type="submission" date="2019-07" db="EMBL/GenBank/DDBJ databases">
        <title>Genomes of Cafeteria roenbergensis.</title>
        <authorList>
            <person name="Fischer M.G."/>
            <person name="Hackl T."/>
            <person name="Roman M."/>
        </authorList>
    </citation>
    <scope>NUCLEOTIDE SEQUENCE [LARGE SCALE GENOMIC DNA]</scope>
    <source>
        <strain evidence="2 3">E4-10P</strain>
    </source>
</reference>
<organism evidence="2 3">
    <name type="scientific">Cafeteria roenbergensis</name>
    <name type="common">Marine flagellate</name>
    <dbReference type="NCBI Taxonomy" id="33653"/>
    <lineage>
        <taxon>Eukaryota</taxon>
        <taxon>Sar</taxon>
        <taxon>Stramenopiles</taxon>
        <taxon>Bigyra</taxon>
        <taxon>Opalozoa</taxon>
        <taxon>Bicosoecida</taxon>
        <taxon>Cafeteriaceae</taxon>
        <taxon>Cafeteria</taxon>
    </lineage>
</organism>
<name>A0A5A8EBD0_CAFRO</name>
<evidence type="ECO:0000313" key="3">
    <source>
        <dbReference type="Proteomes" id="UP000322899"/>
    </source>
</evidence>
<dbReference type="AlphaFoldDB" id="A0A5A8EBD0"/>
<gene>
    <name evidence="2" type="ORF">FNF27_03607</name>
</gene>
<feature type="compositionally biased region" description="Low complexity" evidence="1">
    <location>
        <begin position="245"/>
        <end position="261"/>
    </location>
</feature>
<protein>
    <submittedName>
        <fullName evidence="2">Uncharacterized protein</fullName>
    </submittedName>
</protein>